<keyword evidence="2" id="KW-1185">Reference proteome</keyword>
<dbReference type="EMBL" id="JAQQWK010000003">
    <property type="protein sequence ID" value="KAK8044003.1"/>
    <property type="molecule type" value="Genomic_DNA"/>
</dbReference>
<gene>
    <name evidence="1" type="ORF">PG993_004027</name>
</gene>
<comment type="caution">
    <text evidence="1">The sequence shown here is derived from an EMBL/GenBank/DDBJ whole genome shotgun (WGS) entry which is preliminary data.</text>
</comment>
<proteinExistence type="predicted"/>
<evidence type="ECO:0000313" key="1">
    <source>
        <dbReference type="EMBL" id="KAK8044003.1"/>
    </source>
</evidence>
<dbReference type="Gene3D" id="3.30.559.10">
    <property type="entry name" value="Chloramphenicol acetyltransferase-like domain"/>
    <property type="match status" value="2"/>
</dbReference>
<sequence length="505" mass="55682">MQRLNPWAGASSQPPTIDTDEIFPLHLLDNKIRTLELVLSQTLLFSSVLDATKLHDGLVKLVSNGDWRKLGGRLRKQPNGLLELHVPKEFTLERPAVLFSAETLDMPISEHPLGGRLPQVTEKSGGPSLHPGSTEFKEFSTAPSWCTKQDDYLCRDDPVLGLRVIVFADATIVSLVVPHVVAGALGIQSIFKAWSAALRNGNAIPRLLGAREDVIVSIGESPKTEPWVLLPKEMKGWGLAKFVSRLLWNIYWRPTVGSRSICLPRQFVSRLREQCIREAEAANKGGEPVILGDGDVLTAWLMSFVVRARGGTRPALATNAVDLVGRIKSLRDTVADGGGVYVQNLAGAAFTDIGVDLAMNRPLGEVARAIRASIQEQVTEEQIRAQIRMYKAGVGLEQRNSLFGDPDAQLLVYSNWTMFDLFNACDFGAAVVKPPKPSSEGAATTPPGKPVYLHCRSVEDSRFQRDAFVITGKDLLGNYWVTAFIYPEDFAPFEEYIAQTWERIR</sequence>
<dbReference type="InterPro" id="IPR023213">
    <property type="entry name" value="CAT-like_dom_sf"/>
</dbReference>
<organism evidence="1 2">
    <name type="scientific">Apiospora rasikravindrae</name>
    <dbReference type="NCBI Taxonomy" id="990691"/>
    <lineage>
        <taxon>Eukaryota</taxon>
        <taxon>Fungi</taxon>
        <taxon>Dikarya</taxon>
        <taxon>Ascomycota</taxon>
        <taxon>Pezizomycotina</taxon>
        <taxon>Sordariomycetes</taxon>
        <taxon>Xylariomycetidae</taxon>
        <taxon>Amphisphaeriales</taxon>
        <taxon>Apiosporaceae</taxon>
        <taxon>Apiospora</taxon>
    </lineage>
</organism>
<name>A0ABR1TBL6_9PEZI</name>
<protein>
    <submittedName>
        <fullName evidence="1">Uncharacterized protein</fullName>
    </submittedName>
</protein>
<reference evidence="1 2" key="1">
    <citation type="submission" date="2023-01" db="EMBL/GenBank/DDBJ databases">
        <title>Analysis of 21 Apiospora genomes using comparative genomics revels a genus with tremendous synthesis potential of carbohydrate active enzymes and secondary metabolites.</title>
        <authorList>
            <person name="Sorensen T."/>
        </authorList>
    </citation>
    <scope>NUCLEOTIDE SEQUENCE [LARGE SCALE GENOMIC DNA]</scope>
    <source>
        <strain evidence="1 2">CBS 33761</strain>
    </source>
</reference>
<dbReference type="Proteomes" id="UP001444661">
    <property type="component" value="Unassembled WGS sequence"/>
</dbReference>
<accession>A0ABR1TBL6</accession>
<evidence type="ECO:0000313" key="2">
    <source>
        <dbReference type="Proteomes" id="UP001444661"/>
    </source>
</evidence>